<dbReference type="EMBL" id="ML976692">
    <property type="protein sequence ID" value="KAF1971675.1"/>
    <property type="molecule type" value="Genomic_DNA"/>
</dbReference>
<dbReference type="AlphaFoldDB" id="A0A6A5V3I0"/>
<evidence type="ECO:0000313" key="3">
    <source>
        <dbReference type="Proteomes" id="UP000800036"/>
    </source>
</evidence>
<gene>
    <name evidence="2" type="ORF">BU23DRAFT_179088</name>
</gene>
<organism evidence="2 3">
    <name type="scientific">Bimuria novae-zelandiae CBS 107.79</name>
    <dbReference type="NCBI Taxonomy" id="1447943"/>
    <lineage>
        <taxon>Eukaryota</taxon>
        <taxon>Fungi</taxon>
        <taxon>Dikarya</taxon>
        <taxon>Ascomycota</taxon>
        <taxon>Pezizomycotina</taxon>
        <taxon>Dothideomycetes</taxon>
        <taxon>Pleosporomycetidae</taxon>
        <taxon>Pleosporales</taxon>
        <taxon>Massarineae</taxon>
        <taxon>Didymosphaeriaceae</taxon>
        <taxon>Bimuria</taxon>
    </lineage>
</organism>
<dbReference type="Proteomes" id="UP000800036">
    <property type="component" value="Unassembled WGS sequence"/>
</dbReference>
<proteinExistence type="predicted"/>
<evidence type="ECO:0000256" key="1">
    <source>
        <dbReference type="SAM" id="MobiDB-lite"/>
    </source>
</evidence>
<dbReference type="OrthoDB" id="3793318at2759"/>
<keyword evidence="3" id="KW-1185">Reference proteome</keyword>
<protein>
    <submittedName>
        <fullName evidence="2">Uncharacterized protein</fullName>
    </submittedName>
</protein>
<feature type="region of interest" description="Disordered" evidence="1">
    <location>
        <begin position="85"/>
        <end position="125"/>
    </location>
</feature>
<accession>A0A6A5V3I0</accession>
<sequence length="261" mass="29512">MSPSILKSTWLLKKFSLKKTPALIKRDMRRLFRSRGRAEKCAEETQQRARLEMDLNLETPVFYRYSNTTTQERVPLGLAYPLITPTRTPRAAEPQSMDTITTSESKSSNFPSPSTAITEPSSDTSPHTFNGAPFFPWDSAEDHWVDHGALTILRIALRACSEHNDIDEVGGAYETTLWKIISTLHKDSNHEDSTSVALAILSLADINFPSSWHTRAFLHRIGHPSTPITTEETGFIHSAFGRILRNDRFDLERRQTESNPS</sequence>
<feature type="compositionally biased region" description="Polar residues" evidence="1">
    <location>
        <begin position="116"/>
        <end position="125"/>
    </location>
</feature>
<evidence type="ECO:0000313" key="2">
    <source>
        <dbReference type="EMBL" id="KAF1971675.1"/>
    </source>
</evidence>
<name>A0A6A5V3I0_9PLEO</name>
<reference evidence="2" key="1">
    <citation type="journal article" date="2020" name="Stud. Mycol.">
        <title>101 Dothideomycetes genomes: a test case for predicting lifestyles and emergence of pathogens.</title>
        <authorList>
            <person name="Haridas S."/>
            <person name="Albert R."/>
            <person name="Binder M."/>
            <person name="Bloem J."/>
            <person name="Labutti K."/>
            <person name="Salamov A."/>
            <person name="Andreopoulos B."/>
            <person name="Baker S."/>
            <person name="Barry K."/>
            <person name="Bills G."/>
            <person name="Bluhm B."/>
            <person name="Cannon C."/>
            <person name="Castanera R."/>
            <person name="Culley D."/>
            <person name="Daum C."/>
            <person name="Ezra D."/>
            <person name="Gonzalez J."/>
            <person name="Henrissat B."/>
            <person name="Kuo A."/>
            <person name="Liang C."/>
            <person name="Lipzen A."/>
            <person name="Lutzoni F."/>
            <person name="Magnuson J."/>
            <person name="Mondo S."/>
            <person name="Nolan M."/>
            <person name="Ohm R."/>
            <person name="Pangilinan J."/>
            <person name="Park H.-J."/>
            <person name="Ramirez L."/>
            <person name="Alfaro M."/>
            <person name="Sun H."/>
            <person name="Tritt A."/>
            <person name="Yoshinaga Y."/>
            <person name="Zwiers L.-H."/>
            <person name="Turgeon B."/>
            <person name="Goodwin S."/>
            <person name="Spatafora J."/>
            <person name="Crous P."/>
            <person name="Grigoriev I."/>
        </authorList>
    </citation>
    <scope>NUCLEOTIDE SEQUENCE</scope>
    <source>
        <strain evidence="2">CBS 107.79</strain>
    </source>
</reference>
<feature type="compositionally biased region" description="Low complexity" evidence="1">
    <location>
        <begin position="101"/>
        <end position="115"/>
    </location>
</feature>